<evidence type="ECO:0000313" key="3">
    <source>
        <dbReference type="Proteomes" id="UP000006906"/>
    </source>
</evidence>
<dbReference type="PaxDb" id="3055-EDP04009"/>
<sequence length="519" mass="56047">MSRTNRQPYRGYHGAYGDDEENYEVDFDEPRAGEHRPAVQQPFDRDRNNAVVATGVKRPLGALGPGLEITNEEFYAKMDREVSSAFSVPMLNQLRTTLRQKGIDLAVLEDFLTHSYVKHGREDARKLLCNLLVDGMLVELTLRAYEPLLEKRAAASAASKQPDKKRRTASKKLTAEEEWEQKLKEAESMAPSVIVKDGRRFLALWLKSKTMVKACWISQSYALKLGSAGIKWGDCKVVFENKDGSCDTNGSYDLYRLLRGWISCVIDEATKTKDLGVQFLHMDPSDPVAAAVWDKLGSMVQTYCENYQAEAKWSGVYGLPRFVPPKEKLPDMTADKIRGVLKDNAQALHRDWWFYMKAKNPPLMARLYNGDNNATRGTPVAQLNGVATPLAGAVLNHEDNRQALQEQQRGAAPEARPAAAEARPAAAEARPAAAEARPAAAEARPAAAEARPAAAEAQPVTGGGGIAAAEVVGGAAAAADGVAGGGAGEAGTAPGAEGTAGGSRSRRALRGHGKGTQPR</sequence>
<dbReference type="OrthoDB" id="554403at2759"/>
<proteinExistence type="predicted"/>
<protein>
    <submittedName>
        <fullName evidence="2">Uncharacterized protein</fullName>
    </submittedName>
</protein>
<dbReference type="Proteomes" id="UP000006906">
    <property type="component" value="Chromosome 3"/>
</dbReference>
<dbReference type="Gramene" id="PNW85705">
    <property type="protein sequence ID" value="PNW85705"/>
    <property type="gene ID" value="CHLRE_03g198700v5"/>
</dbReference>
<dbReference type="KEGG" id="cre:CHLRE_03g198700v5"/>
<feature type="compositionally biased region" description="Basic residues" evidence="1">
    <location>
        <begin position="504"/>
        <end position="513"/>
    </location>
</feature>
<keyword evidence="3" id="KW-1185">Reference proteome</keyword>
<dbReference type="EMBL" id="CM008964">
    <property type="protein sequence ID" value="PNW85705.1"/>
    <property type="molecule type" value="Genomic_DNA"/>
</dbReference>
<evidence type="ECO:0000313" key="2">
    <source>
        <dbReference type="EMBL" id="PNW85705.1"/>
    </source>
</evidence>
<feature type="region of interest" description="Disordered" evidence="1">
    <location>
        <begin position="1"/>
        <end position="22"/>
    </location>
</feature>
<feature type="compositionally biased region" description="Low complexity" evidence="1">
    <location>
        <begin position="411"/>
        <end position="457"/>
    </location>
</feature>
<dbReference type="InParanoid" id="A0A2K3DYV1"/>
<reference evidence="2 3" key="1">
    <citation type="journal article" date="2007" name="Science">
        <title>The Chlamydomonas genome reveals the evolution of key animal and plant functions.</title>
        <authorList>
            <person name="Merchant S.S."/>
            <person name="Prochnik S.E."/>
            <person name="Vallon O."/>
            <person name="Harris E.H."/>
            <person name="Karpowicz S.J."/>
            <person name="Witman G.B."/>
            <person name="Terry A."/>
            <person name="Salamov A."/>
            <person name="Fritz-Laylin L.K."/>
            <person name="Marechal-Drouard L."/>
            <person name="Marshall W.F."/>
            <person name="Qu L.H."/>
            <person name="Nelson D.R."/>
            <person name="Sanderfoot A.A."/>
            <person name="Spalding M.H."/>
            <person name="Kapitonov V.V."/>
            <person name="Ren Q."/>
            <person name="Ferris P."/>
            <person name="Lindquist E."/>
            <person name="Shapiro H."/>
            <person name="Lucas S.M."/>
            <person name="Grimwood J."/>
            <person name="Schmutz J."/>
            <person name="Cardol P."/>
            <person name="Cerutti H."/>
            <person name="Chanfreau G."/>
            <person name="Chen C.L."/>
            <person name="Cognat V."/>
            <person name="Croft M.T."/>
            <person name="Dent R."/>
            <person name="Dutcher S."/>
            <person name="Fernandez E."/>
            <person name="Fukuzawa H."/>
            <person name="Gonzalez-Ballester D."/>
            <person name="Gonzalez-Halphen D."/>
            <person name="Hallmann A."/>
            <person name="Hanikenne M."/>
            <person name="Hippler M."/>
            <person name="Inwood W."/>
            <person name="Jabbari K."/>
            <person name="Kalanon M."/>
            <person name="Kuras R."/>
            <person name="Lefebvre P.A."/>
            <person name="Lemaire S.D."/>
            <person name="Lobanov A.V."/>
            <person name="Lohr M."/>
            <person name="Manuell A."/>
            <person name="Meier I."/>
            <person name="Mets L."/>
            <person name="Mittag M."/>
            <person name="Mittelmeier T."/>
            <person name="Moroney J.V."/>
            <person name="Moseley J."/>
            <person name="Napoli C."/>
            <person name="Nedelcu A.M."/>
            <person name="Niyogi K."/>
            <person name="Novoselov S.V."/>
            <person name="Paulsen I.T."/>
            <person name="Pazour G."/>
            <person name="Purton S."/>
            <person name="Ral J.P."/>
            <person name="Riano-Pachon D.M."/>
            <person name="Riekhof W."/>
            <person name="Rymarquis L."/>
            <person name="Schroda M."/>
            <person name="Stern D."/>
            <person name="Umen J."/>
            <person name="Willows R."/>
            <person name="Wilson N."/>
            <person name="Zimmer S.L."/>
            <person name="Allmer J."/>
            <person name="Balk J."/>
            <person name="Bisova K."/>
            <person name="Chen C.J."/>
            <person name="Elias M."/>
            <person name="Gendler K."/>
            <person name="Hauser C."/>
            <person name="Lamb M.R."/>
            <person name="Ledford H."/>
            <person name="Long J.C."/>
            <person name="Minagawa J."/>
            <person name="Page M.D."/>
            <person name="Pan J."/>
            <person name="Pootakham W."/>
            <person name="Roje S."/>
            <person name="Rose A."/>
            <person name="Stahlberg E."/>
            <person name="Terauchi A.M."/>
            <person name="Yang P."/>
            <person name="Ball S."/>
            <person name="Bowler C."/>
            <person name="Dieckmann C.L."/>
            <person name="Gladyshev V.N."/>
            <person name="Green P."/>
            <person name="Jorgensen R."/>
            <person name="Mayfield S."/>
            <person name="Mueller-Roeber B."/>
            <person name="Rajamani S."/>
            <person name="Sayre R.T."/>
            <person name="Brokstein P."/>
            <person name="Dubchak I."/>
            <person name="Goodstein D."/>
            <person name="Hornick L."/>
            <person name="Huang Y.W."/>
            <person name="Jhaveri J."/>
            <person name="Luo Y."/>
            <person name="Martinez D."/>
            <person name="Ngau W.C."/>
            <person name="Otillar B."/>
            <person name="Poliakov A."/>
            <person name="Porter A."/>
            <person name="Szajkowski L."/>
            <person name="Werner G."/>
            <person name="Zhou K."/>
            <person name="Grigoriev I.V."/>
            <person name="Rokhsar D.S."/>
            <person name="Grossman A.R."/>
        </authorList>
    </citation>
    <scope>NUCLEOTIDE SEQUENCE [LARGE SCALE GENOMIC DNA]</scope>
    <source>
        <strain evidence="3">CC-503</strain>
    </source>
</reference>
<name>A0A2K3DYV1_CHLRE</name>
<accession>A0A2K3DYV1</accession>
<gene>
    <name evidence="2" type="ORF">CHLRE_03g198700v5</name>
</gene>
<feature type="region of interest" description="Disordered" evidence="1">
    <location>
        <begin position="404"/>
        <end position="461"/>
    </location>
</feature>
<feature type="region of interest" description="Disordered" evidence="1">
    <location>
        <begin position="477"/>
        <end position="519"/>
    </location>
</feature>
<dbReference type="ExpressionAtlas" id="A0A2K3DYV1">
    <property type="expression patterns" value="differential"/>
</dbReference>
<evidence type="ECO:0000256" key="1">
    <source>
        <dbReference type="SAM" id="MobiDB-lite"/>
    </source>
</evidence>
<dbReference type="RefSeq" id="XP_042926425.1">
    <property type="nucleotide sequence ID" value="XM_043061296.1"/>
</dbReference>
<dbReference type="AlphaFoldDB" id="A0A2K3DYV1"/>
<dbReference type="GeneID" id="5717999"/>
<organism evidence="2 3">
    <name type="scientific">Chlamydomonas reinhardtii</name>
    <name type="common">Chlamydomonas smithii</name>
    <dbReference type="NCBI Taxonomy" id="3055"/>
    <lineage>
        <taxon>Eukaryota</taxon>
        <taxon>Viridiplantae</taxon>
        <taxon>Chlorophyta</taxon>
        <taxon>core chlorophytes</taxon>
        <taxon>Chlorophyceae</taxon>
        <taxon>CS clade</taxon>
        <taxon>Chlamydomonadales</taxon>
        <taxon>Chlamydomonadaceae</taxon>
        <taxon>Chlamydomonas</taxon>
    </lineage>
</organism>